<evidence type="ECO:0000313" key="4">
    <source>
        <dbReference type="Proteomes" id="UP001151518"/>
    </source>
</evidence>
<dbReference type="InterPro" id="IPR001623">
    <property type="entry name" value="DnaJ_domain"/>
</dbReference>
<dbReference type="Pfam" id="PF00226">
    <property type="entry name" value="DnaJ"/>
    <property type="match status" value="1"/>
</dbReference>
<gene>
    <name evidence="3" type="ORF">GGI25_006066</name>
</gene>
<dbReference type="GO" id="GO:0005634">
    <property type="term" value="C:nucleus"/>
    <property type="evidence" value="ECO:0007669"/>
    <property type="project" value="TreeGrafter"/>
</dbReference>
<dbReference type="SUPFAM" id="SSF46565">
    <property type="entry name" value="Chaperone J-domain"/>
    <property type="match status" value="1"/>
</dbReference>
<dbReference type="InterPro" id="IPR018253">
    <property type="entry name" value="DnaJ_domain_CS"/>
</dbReference>
<dbReference type="GO" id="GO:0005737">
    <property type="term" value="C:cytoplasm"/>
    <property type="evidence" value="ECO:0007669"/>
    <property type="project" value="TreeGrafter"/>
</dbReference>
<dbReference type="OrthoDB" id="110024at2759"/>
<sequence>MSREALFDLADDEQVPDLYVLLEVSKEATEDELRKAYRKRALHTHPDKWAHLDSESPEALAKTQEFQQVGFAYSILKDPKRRKLYDTTGSVSDIIDIVEEGKDWNTYFRELWSGVVDATTIEQFAKTYKGSDEEMADILAAYSRHDGDIDLIFTEVMLADVEQDEARFIAAIEDAIKGKLIKRTRAFTKSKKRSSERIARVREEAAEADALRKELGLDEKLRKVKADRKAAKRKRSDAGHDDSDDGDASDGTDIKTLIRQRTNSRMFAIIANIEEKYASQSSKGKKSKGKKSTKASSKPKKSAKLEEPSEEEFMALQAKLFGKK</sequence>
<comment type="caution">
    <text evidence="3">The sequence shown here is derived from an EMBL/GenBank/DDBJ whole genome shotgun (WGS) entry which is preliminary data.</text>
</comment>
<reference evidence="3" key="1">
    <citation type="submission" date="2022-07" db="EMBL/GenBank/DDBJ databases">
        <title>Phylogenomic reconstructions and comparative analyses of Kickxellomycotina fungi.</title>
        <authorList>
            <person name="Reynolds N.K."/>
            <person name="Stajich J.E."/>
            <person name="Barry K."/>
            <person name="Grigoriev I.V."/>
            <person name="Crous P."/>
            <person name="Smith M.E."/>
        </authorList>
    </citation>
    <scope>NUCLEOTIDE SEQUENCE</scope>
    <source>
        <strain evidence="3">NRRL 3115</strain>
    </source>
</reference>
<dbReference type="PANTHER" id="PTHR44144">
    <property type="entry name" value="DNAJ HOMOLOG SUBFAMILY C MEMBER 9"/>
    <property type="match status" value="1"/>
</dbReference>
<feature type="domain" description="J" evidence="2">
    <location>
        <begin position="17"/>
        <end position="89"/>
    </location>
</feature>
<name>A0A9W8G3H7_9FUNG</name>
<dbReference type="PANTHER" id="PTHR44144:SF1">
    <property type="entry name" value="DNAJ HOMOLOG SUBFAMILY C MEMBER 9"/>
    <property type="match status" value="1"/>
</dbReference>
<protein>
    <recommendedName>
        <fullName evidence="2">J domain-containing protein</fullName>
    </recommendedName>
</protein>
<dbReference type="Proteomes" id="UP001151518">
    <property type="component" value="Unassembled WGS sequence"/>
</dbReference>
<dbReference type="Pfam" id="PF23302">
    <property type="entry name" value="HTH_DNAJC9"/>
    <property type="match status" value="1"/>
</dbReference>
<proteinExistence type="predicted"/>
<evidence type="ECO:0000259" key="2">
    <source>
        <dbReference type="PROSITE" id="PS50076"/>
    </source>
</evidence>
<dbReference type="AlphaFoldDB" id="A0A9W8G3H7"/>
<dbReference type="PROSITE" id="PS50076">
    <property type="entry name" value="DNAJ_2"/>
    <property type="match status" value="1"/>
</dbReference>
<evidence type="ECO:0000256" key="1">
    <source>
        <dbReference type="SAM" id="MobiDB-lite"/>
    </source>
</evidence>
<dbReference type="PROSITE" id="PS00636">
    <property type="entry name" value="DNAJ_1"/>
    <property type="match status" value="1"/>
</dbReference>
<accession>A0A9W8G3H7</accession>
<feature type="compositionally biased region" description="Basic residues" evidence="1">
    <location>
        <begin position="283"/>
        <end position="302"/>
    </location>
</feature>
<dbReference type="EMBL" id="JANBTW010000143">
    <property type="protein sequence ID" value="KAJ2669704.1"/>
    <property type="molecule type" value="Genomic_DNA"/>
</dbReference>
<feature type="compositionally biased region" description="Basic residues" evidence="1">
    <location>
        <begin position="226"/>
        <end position="235"/>
    </location>
</feature>
<dbReference type="Gene3D" id="1.10.287.110">
    <property type="entry name" value="DnaJ domain"/>
    <property type="match status" value="1"/>
</dbReference>
<dbReference type="InterPro" id="IPR056453">
    <property type="entry name" value="HTH_DNAJC9"/>
</dbReference>
<dbReference type="InterPro" id="IPR052594">
    <property type="entry name" value="J_domain-containing_protein"/>
</dbReference>
<feature type="region of interest" description="Disordered" evidence="1">
    <location>
        <begin position="226"/>
        <end position="252"/>
    </location>
</feature>
<dbReference type="GO" id="GO:0031072">
    <property type="term" value="F:heat shock protein binding"/>
    <property type="evidence" value="ECO:0007669"/>
    <property type="project" value="TreeGrafter"/>
</dbReference>
<dbReference type="InterPro" id="IPR036869">
    <property type="entry name" value="J_dom_sf"/>
</dbReference>
<organism evidence="3 4">
    <name type="scientific">Coemansia spiralis</name>
    <dbReference type="NCBI Taxonomy" id="417178"/>
    <lineage>
        <taxon>Eukaryota</taxon>
        <taxon>Fungi</taxon>
        <taxon>Fungi incertae sedis</taxon>
        <taxon>Zoopagomycota</taxon>
        <taxon>Kickxellomycotina</taxon>
        <taxon>Kickxellomycetes</taxon>
        <taxon>Kickxellales</taxon>
        <taxon>Kickxellaceae</taxon>
        <taxon>Coemansia</taxon>
    </lineage>
</organism>
<evidence type="ECO:0000313" key="3">
    <source>
        <dbReference type="EMBL" id="KAJ2669704.1"/>
    </source>
</evidence>
<feature type="region of interest" description="Disordered" evidence="1">
    <location>
        <begin position="277"/>
        <end position="324"/>
    </location>
</feature>
<dbReference type="CDD" id="cd06257">
    <property type="entry name" value="DnaJ"/>
    <property type="match status" value="1"/>
</dbReference>
<dbReference type="SMART" id="SM00271">
    <property type="entry name" value="DnaJ"/>
    <property type="match status" value="1"/>
</dbReference>
<dbReference type="PRINTS" id="PR00625">
    <property type="entry name" value="JDOMAIN"/>
</dbReference>